<feature type="region of interest" description="Disordered" evidence="1">
    <location>
        <begin position="88"/>
        <end position="153"/>
    </location>
</feature>
<protein>
    <recommendedName>
        <fullName evidence="4">WW domain-containing protein</fullName>
    </recommendedName>
</protein>
<evidence type="ECO:0000256" key="1">
    <source>
        <dbReference type="SAM" id="MobiDB-lite"/>
    </source>
</evidence>
<organism evidence="2 3">
    <name type="scientific">Saponaria officinalis</name>
    <name type="common">Common soapwort</name>
    <name type="synonym">Lychnis saponaria</name>
    <dbReference type="NCBI Taxonomy" id="3572"/>
    <lineage>
        <taxon>Eukaryota</taxon>
        <taxon>Viridiplantae</taxon>
        <taxon>Streptophyta</taxon>
        <taxon>Embryophyta</taxon>
        <taxon>Tracheophyta</taxon>
        <taxon>Spermatophyta</taxon>
        <taxon>Magnoliopsida</taxon>
        <taxon>eudicotyledons</taxon>
        <taxon>Gunneridae</taxon>
        <taxon>Pentapetalae</taxon>
        <taxon>Caryophyllales</taxon>
        <taxon>Caryophyllaceae</taxon>
        <taxon>Caryophylleae</taxon>
        <taxon>Saponaria</taxon>
    </lineage>
</organism>
<dbReference type="PANTHER" id="PTHR14791">
    <property type="entry name" value="BOMB/KIRA PROTEINS"/>
    <property type="match status" value="1"/>
</dbReference>
<comment type="caution">
    <text evidence="2">The sequence shown here is derived from an EMBL/GenBank/DDBJ whole genome shotgun (WGS) entry which is preliminary data.</text>
</comment>
<dbReference type="InterPro" id="IPR051105">
    <property type="entry name" value="WWC/KIBRA_Hippo_Reg"/>
</dbReference>
<feature type="compositionally biased region" description="Polar residues" evidence="1">
    <location>
        <begin position="103"/>
        <end position="114"/>
    </location>
</feature>
<reference evidence="2" key="1">
    <citation type="submission" date="2024-03" db="EMBL/GenBank/DDBJ databases">
        <title>WGS assembly of Saponaria officinalis var. Norfolk2.</title>
        <authorList>
            <person name="Jenkins J."/>
            <person name="Shu S."/>
            <person name="Grimwood J."/>
            <person name="Barry K."/>
            <person name="Goodstein D."/>
            <person name="Schmutz J."/>
            <person name="Leebens-Mack J."/>
            <person name="Osbourn A."/>
        </authorList>
    </citation>
    <scope>NUCLEOTIDE SEQUENCE [LARGE SCALE GENOMIC DNA]</scope>
    <source>
        <strain evidence="2">JIC</strain>
    </source>
</reference>
<feature type="compositionally biased region" description="Low complexity" evidence="1">
    <location>
        <begin position="131"/>
        <end position="141"/>
    </location>
</feature>
<evidence type="ECO:0000313" key="2">
    <source>
        <dbReference type="EMBL" id="KAK9757555.1"/>
    </source>
</evidence>
<keyword evidence="3" id="KW-1185">Reference proteome</keyword>
<dbReference type="AlphaFoldDB" id="A0AAW1NGN3"/>
<name>A0AAW1NGN3_SAPOF</name>
<evidence type="ECO:0008006" key="4">
    <source>
        <dbReference type="Google" id="ProtNLM"/>
    </source>
</evidence>
<evidence type="ECO:0000313" key="3">
    <source>
        <dbReference type="Proteomes" id="UP001443914"/>
    </source>
</evidence>
<dbReference type="Proteomes" id="UP001443914">
    <property type="component" value="Unassembled WGS sequence"/>
</dbReference>
<dbReference type="PANTHER" id="PTHR14791:SF42">
    <property type="entry name" value="F16L1.2 PROTEIN"/>
    <property type="match status" value="1"/>
</dbReference>
<sequence length="232" mass="26571">MVSLQIPFLQLSKKRKVILESEGNSKKRKWDHVLETEDTLHYKHRMTSPAAATTNKSFFDVNLHLETPLPSEWQRCLDIQSGEIHFYNTRTQKRTRDPRNIKTQEPQSPKNSDMSLDLELNLPCGSRNQVSSPKSSETPTPKMKKCKSSSPRASTNNLLKCLLSTKAEDKSSVDDDDILKDDDDDEVVEMVATACMRCHMLVMLQKLSPTCPNCKFIHPPYQKTPELFNLKH</sequence>
<gene>
    <name evidence="2" type="ORF">RND81_01G170400</name>
</gene>
<dbReference type="EMBL" id="JBDFQZ010000001">
    <property type="protein sequence ID" value="KAK9757555.1"/>
    <property type="molecule type" value="Genomic_DNA"/>
</dbReference>
<accession>A0AAW1NGN3</accession>
<proteinExistence type="predicted"/>